<dbReference type="PANTHER" id="PTHR32063:SF24">
    <property type="entry name" value="CATION EFFLUX SYSTEM (ACRB_ACRD_ACRF FAMILY)"/>
    <property type="match status" value="1"/>
</dbReference>
<comment type="subcellular location">
    <subcellularLocation>
        <location evidence="1">Cell membrane</location>
        <topology evidence="1">Multi-pass membrane protein</topology>
    </subcellularLocation>
</comment>
<dbReference type="Gene3D" id="3.30.70.1440">
    <property type="entry name" value="Multidrug efflux transporter AcrB pore domain"/>
    <property type="match status" value="1"/>
</dbReference>
<keyword evidence="6 9" id="KW-1133">Transmembrane helix</keyword>
<keyword evidence="3" id="KW-0813">Transport</keyword>
<evidence type="ECO:0000313" key="11">
    <source>
        <dbReference type="Proteomes" id="UP001370348"/>
    </source>
</evidence>
<feature type="transmembrane region" description="Helical" evidence="9">
    <location>
        <begin position="915"/>
        <end position="937"/>
    </location>
</feature>
<feature type="transmembrane region" description="Helical" evidence="9">
    <location>
        <begin position="525"/>
        <end position="544"/>
    </location>
</feature>
<dbReference type="Gene3D" id="3.30.70.1430">
    <property type="entry name" value="Multidrug efflux transporter AcrB pore domain"/>
    <property type="match status" value="2"/>
</dbReference>
<dbReference type="PANTHER" id="PTHR32063">
    <property type="match status" value="1"/>
</dbReference>
<evidence type="ECO:0000256" key="8">
    <source>
        <dbReference type="SAM" id="MobiDB-lite"/>
    </source>
</evidence>
<gene>
    <name evidence="10" type="ORF">LZC94_19270</name>
</gene>
<feature type="region of interest" description="Disordered" evidence="8">
    <location>
        <begin position="1025"/>
        <end position="1045"/>
    </location>
</feature>
<evidence type="ECO:0000256" key="3">
    <source>
        <dbReference type="ARBA" id="ARBA00022448"/>
    </source>
</evidence>
<dbReference type="Pfam" id="PF00873">
    <property type="entry name" value="ACR_tran"/>
    <property type="match status" value="1"/>
</dbReference>
<accession>A0ABZ2MA15</accession>
<dbReference type="InterPro" id="IPR001036">
    <property type="entry name" value="Acrflvin-R"/>
</dbReference>
<dbReference type="SUPFAM" id="SSF82866">
    <property type="entry name" value="Multidrug efflux transporter AcrB transmembrane domain"/>
    <property type="match status" value="2"/>
</dbReference>
<feature type="transmembrane region" description="Helical" evidence="9">
    <location>
        <begin position="363"/>
        <end position="383"/>
    </location>
</feature>
<dbReference type="InterPro" id="IPR027463">
    <property type="entry name" value="AcrB_DN_DC_subdom"/>
</dbReference>
<dbReference type="InterPro" id="IPR004763">
    <property type="entry name" value="CusA-like"/>
</dbReference>
<evidence type="ECO:0000256" key="2">
    <source>
        <dbReference type="ARBA" id="ARBA00010942"/>
    </source>
</evidence>
<dbReference type="Gene3D" id="3.30.2090.10">
    <property type="entry name" value="Multidrug efflux transporter AcrB TolC docking domain, DN and DC subdomains"/>
    <property type="match status" value="2"/>
</dbReference>
<keyword evidence="4" id="KW-1003">Cell membrane</keyword>
<reference evidence="10 11" key="1">
    <citation type="submission" date="2021-12" db="EMBL/GenBank/DDBJ databases">
        <title>Discovery of the Pendulisporaceae a myxobacterial family with distinct sporulation behavior and unique specialized metabolism.</title>
        <authorList>
            <person name="Garcia R."/>
            <person name="Popoff A."/>
            <person name="Bader C.D."/>
            <person name="Loehr J."/>
            <person name="Walesch S."/>
            <person name="Walt C."/>
            <person name="Boldt J."/>
            <person name="Bunk B."/>
            <person name="Haeckl F.J.F.P.J."/>
            <person name="Gunesch A.P."/>
            <person name="Birkelbach J."/>
            <person name="Nuebel U."/>
            <person name="Pietschmann T."/>
            <person name="Bach T."/>
            <person name="Mueller R."/>
        </authorList>
    </citation>
    <scope>NUCLEOTIDE SEQUENCE [LARGE SCALE GENOMIC DNA]</scope>
    <source>
        <strain evidence="10 11">MSr11954</strain>
    </source>
</reference>
<feature type="transmembrane region" description="Helical" evidence="9">
    <location>
        <begin position="958"/>
        <end position="978"/>
    </location>
</feature>
<dbReference type="Gene3D" id="3.30.70.1320">
    <property type="entry name" value="Multidrug efflux transporter AcrB pore domain like"/>
    <property type="match status" value="1"/>
</dbReference>
<evidence type="ECO:0000256" key="6">
    <source>
        <dbReference type="ARBA" id="ARBA00022989"/>
    </source>
</evidence>
<feature type="transmembrane region" description="Helical" evidence="9">
    <location>
        <begin position="861"/>
        <end position="880"/>
    </location>
</feature>
<feature type="transmembrane region" description="Helical" evidence="9">
    <location>
        <begin position="887"/>
        <end position="909"/>
    </location>
</feature>
<dbReference type="RefSeq" id="WP_394828978.1">
    <property type="nucleotide sequence ID" value="NZ_CP089984.1"/>
</dbReference>
<comment type="similarity">
    <text evidence="2">Belongs to the resistance-nodulation-cell division (RND) (TC 2.A.6) family.</text>
</comment>
<dbReference type="Gene3D" id="1.20.1640.10">
    <property type="entry name" value="Multidrug efflux transporter AcrB transmembrane domain"/>
    <property type="match status" value="2"/>
</dbReference>
<dbReference type="Proteomes" id="UP001370348">
    <property type="component" value="Chromosome"/>
</dbReference>
<evidence type="ECO:0000256" key="1">
    <source>
        <dbReference type="ARBA" id="ARBA00004651"/>
    </source>
</evidence>
<evidence type="ECO:0000313" key="10">
    <source>
        <dbReference type="EMBL" id="WXB19358.1"/>
    </source>
</evidence>
<evidence type="ECO:0000256" key="5">
    <source>
        <dbReference type="ARBA" id="ARBA00022692"/>
    </source>
</evidence>
<keyword evidence="7 9" id="KW-0472">Membrane</keyword>
<keyword evidence="5 9" id="KW-0812">Transmembrane</keyword>
<feature type="transmembrane region" description="Helical" evidence="9">
    <location>
        <begin position="468"/>
        <end position="493"/>
    </location>
</feature>
<feature type="transmembrane region" description="Helical" evidence="9">
    <location>
        <begin position="389"/>
        <end position="414"/>
    </location>
</feature>
<feature type="transmembrane region" description="Helical" evidence="9">
    <location>
        <begin position="990"/>
        <end position="1013"/>
    </location>
</feature>
<evidence type="ECO:0000256" key="7">
    <source>
        <dbReference type="ARBA" id="ARBA00023136"/>
    </source>
</evidence>
<dbReference type="SUPFAM" id="SSF82714">
    <property type="entry name" value="Multidrug efflux transporter AcrB TolC docking domain, DN and DC subdomains"/>
    <property type="match status" value="2"/>
</dbReference>
<dbReference type="NCBIfam" id="TIGR00914">
    <property type="entry name" value="2A0601"/>
    <property type="match status" value="1"/>
</dbReference>
<feature type="transmembrane region" description="Helical" evidence="9">
    <location>
        <begin position="435"/>
        <end position="456"/>
    </location>
</feature>
<name>A0ABZ2MA15_9BACT</name>
<dbReference type="EMBL" id="CP089984">
    <property type="protein sequence ID" value="WXB19358.1"/>
    <property type="molecule type" value="Genomic_DNA"/>
</dbReference>
<evidence type="ECO:0000256" key="4">
    <source>
        <dbReference type="ARBA" id="ARBA00022475"/>
    </source>
</evidence>
<organism evidence="10 11">
    <name type="scientific">Pendulispora albinea</name>
    <dbReference type="NCBI Taxonomy" id="2741071"/>
    <lineage>
        <taxon>Bacteria</taxon>
        <taxon>Pseudomonadati</taxon>
        <taxon>Myxococcota</taxon>
        <taxon>Myxococcia</taxon>
        <taxon>Myxococcales</taxon>
        <taxon>Sorangiineae</taxon>
        <taxon>Pendulisporaceae</taxon>
        <taxon>Pendulispora</taxon>
    </lineage>
</organism>
<dbReference type="SUPFAM" id="SSF82693">
    <property type="entry name" value="Multidrug efflux transporter AcrB pore domain, PN1, PN2, PC1 and PC2 subdomains"/>
    <property type="match status" value="2"/>
</dbReference>
<dbReference type="PRINTS" id="PR00702">
    <property type="entry name" value="ACRIFLAVINRP"/>
</dbReference>
<feature type="transmembrane region" description="Helical" evidence="9">
    <location>
        <begin position="337"/>
        <end position="356"/>
    </location>
</feature>
<protein>
    <submittedName>
        <fullName evidence="10">CusA/CzcA family heavy metal efflux RND transporter</fullName>
    </submittedName>
</protein>
<keyword evidence="11" id="KW-1185">Reference proteome</keyword>
<evidence type="ECO:0000256" key="9">
    <source>
        <dbReference type="SAM" id="Phobius"/>
    </source>
</evidence>
<sequence>MLEKLVTFSIRARKALAGLFVVVLALGVVAARRLPIDALPDVSSVQVDLLTKCGGLAPVEVERSVTVPIEKALNGIPGSVQIRSISRFGLSSVTVIFVDGTDIWWARQLVLERIRQVQGELPPSASLPELAPPSTGLGTIYKFVVRSDHHSPMQLRTLLDWEIGPRLRNVPGVVEVNPFGGELKQYQVLVDPTKLRARGLTLNDVIEALSGANVNVGGGYVERGGESFTIRGKGLVASESEIADVVIRTGPSGPPILVRNVAEVRVGSALRYGVVTLNGEREAVSGLVMMLAHANSRDVIYAVKQRMEAIKRDLPPGVTIDVIYDRADFVERTLSTVAVNLAEGLLIVTVVLAIMLGTIRGALVVAAGIPGSMAIALFGMHLFGVTGDLMSLGAIDFGFLVDGPIVILEAIIAATAGRALVGRARARAYTEVAKLVIKPVAFAVAIIMLVYIPLLTLEGVEGKMFRPMAITMACALFGALVYSVLFFPALLVLSVPPAKGHGPIWLERVSERYAKLVEVLMRFRWALSLASVAALLGVGLGFAGSGAEFVPRIFEGDAILAMLRAPSVSLEEARRLDLLTEKVVLEQPEAQKALGQSGRAEMALDAVGNNNTDILVPLKPMKQWRSAHSFEDLATLLKDRVETEVPSTFVSVSQPIEDLTNQLIAGSRADVSIKIIGPELGDLVDYSNRVGDVVRDIQGTGDLKIERIMGQPTITATADRSRMARHGVKVKHAFDVLAASREGVSVGQVYEQERRFDLRVLVPPSQPNAEALSDLFVETGRGESVPMREVVVFEEGDGPSVVKRLNRERIIRVDVNLRGRDLVSWVEEAKGKVASGVTLPSGYRIEWGGQFENFERASARLALVVPAVVAVILGMLFLMFRSLRPAFAVFLLVPFAAIGGMLGLLARGLPFSLPAAIGFIALGGISVLNGVVIATAARTALLDGAKVDDAVASGTVKSIRAVLTTGAVAGFGFLPMALSTSAGSEVQRPLATVVIVGIFFSTALTLFVFPGLLASFLKGWNPAAATESEEDDGEPDPATKVATHP</sequence>
<proteinExistence type="inferred from homology"/>